<dbReference type="AlphaFoldDB" id="A0A4Y7THE7"/>
<reference evidence="1 2" key="1">
    <citation type="journal article" date="2019" name="Nat. Ecol. Evol.">
        <title>Megaphylogeny resolves global patterns of mushroom evolution.</title>
        <authorList>
            <person name="Varga T."/>
            <person name="Krizsan K."/>
            <person name="Foldi C."/>
            <person name="Dima B."/>
            <person name="Sanchez-Garcia M."/>
            <person name="Sanchez-Ramirez S."/>
            <person name="Szollosi G.J."/>
            <person name="Szarkandi J.G."/>
            <person name="Papp V."/>
            <person name="Albert L."/>
            <person name="Andreopoulos W."/>
            <person name="Angelini C."/>
            <person name="Antonin V."/>
            <person name="Barry K.W."/>
            <person name="Bougher N.L."/>
            <person name="Buchanan P."/>
            <person name="Buyck B."/>
            <person name="Bense V."/>
            <person name="Catcheside P."/>
            <person name="Chovatia M."/>
            <person name="Cooper J."/>
            <person name="Damon W."/>
            <person name="Desjardin D."/>
            <person name="Finy P."/>
            <person name="Geml J."/>
            <person name="Haridas S."/>
            <person name="Hughes K."/>
            <person name="Justo A."/>
            <person name="Karasinski D."/>
            <person name="Kautmanova I."/>
            <person name="Kiss B."/>
            <person name="Kocsube S."/>
            <person name="Kotiranta H."/>
            <person name="LaButti K.M."/>
            <person name="Lechner B.E."/>
            <person name="Liimatainen K."/>
            <person name="Lipzen A."/>
            <person name="Lukacs Z."/>
            <person name="Mihaltcheva S."/>
            <person name="Morgado L.N."/>
            <person name="Niskanen T."/>
            <person name="Noordeloos M.E."/>
            <person name="Ohm R.A."/>
            <person name="Ortiz-Santana B."/>
            <person name="Ovrebo C."/>
            <person name="Racz N."/>
            <person name="Riley R."/>
            <person name="Savchenko A."/>
            <person name="Shiryaev A."/>
            <person name="Soop K."/>
            <person name="Spirin V."/>
            <person name="Szebenyi C."/>
            <person name="Tomsovsky M."/>
            <person name="Tulloss R.E."/>
            <person name="Uehling J."/>
            <person name="Grigoriev I.V."/>
            <person name="Vagvolgyi C."/>
            <person name="Papp T."/>
            <person name="Martin F.M."/>
            <person name="Miettinen O."/>
            <person name="Hibbett D.S."/>
            <person name="Nagy L.G."/>
        </authorList>
    </citation>
    <scope>NUCLEOTIDE SEQUENCE [LARGE SCALE GENOMIC DNA]</scope>
    <source>
        <strain evidence="1 2">FP101781</strain>
    </source>
</reference>
<proteinExistence type="predicted"/>
<accession>A0A4Y7THE7</accession>
<keyword evidence="2" id="KW-1185">Reference proteome</keyword>
<comment type="caution">
    <text evidence="1">The sequence shown here is derived from an EMBL/GenBank/DDBJ whole genome shotgun (WGS) entry which is preliminary data.</text>
</comment>
<protein>
    <submittedName>
        <fullName evidence="1">Uncharacterized protein</fullName>
    </submittedName>
</protein>
<evidence type="ECO:0000313" key="2">
    <source>
        <dbReference type="Proteomes" id="UP000298030"/>
    </source>
</evidence>
<evidence type="ECO:0000313" key="1">
    <source>
        <dbReference type="EMBL" id="TEB33596.1"/>
    </source>
</evidence>
<dbReference type="EMBL" id="QPFP01000012">
    <property type="protein sequence ID" value="TEB33596.1"/>
    <property type="molecule type" value="Genomic_DNA"/>
</dbReference>
<organism evidence="1 2">
    <name type="scientific">Coprinellus micaceus</name>
    <name type="common">Glistening ink-cap mushroom</name>
    <name type="synonym">Coprinus micaceus</name>
    <dbReference type="NCBI Taxonomy" id="71717"/>
    <lineage>
        <taxon>Eukaryota</taxon>
        <taxon>Fungi</taxon>
        <taxon>Dikarya</taxon>
        <taxon>Basidiomycota</taxon>
        <taxon>Agaricomycotina</taxon>
        <taxon>Agaricomycetes</taxon>
        <taxon>Agaricomycetidae</taxon>
        <taxon>Agaricales</taxon>
        <taxon>Agaricineae</taxon>
        <taxon>Psathyrellaceae</taxon>
        <taxon>Coprinellus</taxon>
    </lineage>
</organism>
<sequence length="157" mass="17507">MEGGRRVREVGSEERDRVEWSRRGGLLHCGEARRRHLCDRLPTTGDFLLVGGWRGINGGGEARGFISEGWYEYGTPSRLRPVLGFVQVGRRGGVLVRKVDVEADVEAGALRMYGIRCSPRSGQRAKGMVEGSGWREMRGSRGCNSTIRIEKLFALRT</sequence>
<name>A0A4Y7THE7_COPMI</name>
<gene>
    <name evidence="1" type="ORF">FA13DRAFT_162026</name>
</gene>
<dbReference type="Proteomes" id="UP000298030">
    <property type="component" value="Unassembled WGS sequence"/>
</dbReference>